<dbReference type="Proteomes" id="UP001454036">
    <property type="component" value="Unassembled WGS sequence"/>
</dbReference>
<comment type="caution">
    <text evidence="1">The sequence shown here is derived from an EMBL/GenBank/DDBJ whole genome shotgun (WGS) entry which is preliminary data.</text>
</comment>
<name>A0AAV3RLI9_LITER</name>
<evidence type="ECO:0000313" key="2">
    <source>
        <dbReference type="Proteomes" id="UP001454036"/>
    </source>
</evidence>
<sequence length="210" mass="23669">MNNFSSNEYFFAPPAQVLNPFVYDNATNGCYISSGTCSQYPDHDSYDHYSSSSPHEFSVQPPMQAEDIIAQSTHRSLETEYVSSHVDQIIERLLQLNSNELCGEDCLIIGQEDLQPIHAKPQQEVPSTSFSFHDIQISSSEHEHDFLDGVNDVIDFKFKGVDVVDVVVEENFVRIGDFGIPSLEAEIDAPIEWVNITDDFNCTKNPEVEE</sequence>
<proteinExistence type="predicted"/>
<gene>
    <name evidence="1" type="ORF">LIER_29067</name>
</gene>
<evidence type="ECO:0000313" key="1">
    <source>
        <dbReference type="EMBL" id="GAA0175993.1"/>
    </source>
</evidence>
<protein>
    <submittedName>
        <fullName evidence="1">Uncharacterized protein</fullName>
    </submittedName>
</protein>
<keyword evidence="2" id="KW-1185">Reference proteome</keyword>
<reference evidence="1 2" key="1">
    <citation type="submission" date="2024-01" db="EMBL/GenBank/DDBJ databases">
        <title>The complete chloroplast genome sequence of Lithospermum erythrorhizon: insights into the phylogenetic relationship among Boraginaceae species and the maternal lineages of purple gromwells.</title>
        <authorList>
            <person name="Okada T."/>
            <person name="Watanabe K."/>
        </authorList>
    </citation>
    <scope>NUCLEOTIDE SEQUENCE [LARGE SCALE GENOMIC DNA]</scope>
</reference>
<dbReference type="AlphaFoldDB" id="A0AAV3RLI9"/>
<accession>A0AAV3RLI9</accession>
<dbReference type="EMBL" id="BAABME010009886">
    <property type="protein sequence ID" value="GAA0175993.1"/>
    <property type="molecule type" value="Genomic_DNA"/>
</dbReference>
<organism evidence="1 2">
    <name type="scientific">Lithospermum erythrorhizon</name>
    <name type="common">Purple gromwell</name>
    <name type="synonym">Lithospermum officinale var. erythrorhizon</name>
    <dbReference type="NCBI Taxonomy" id="34254"/>
    <lineage>
        <taxon>Eukaryota</taxon>
        <taxon>Viridiplantae</taxon>
        <taxon>Streptophyta</taxon>
        <taxon>Embryophyta</taxon>
        <taxon>Tracheophyta</taxon>
        <taxon>Spermatophyta</taxon>
        <taxon>Magnoliopsida</taxon>
        <taxon>eudicotyledons</taxon>
        <taxon>Gunneridae</taxon>
        <taxon>Pentapetalae</taxon>
        <taxon>asterids</taxon>
        <taxon>lamiids</taxon>
        <taxon>Boraginales</taxon>
        <taxon>Boraginaceae</taxon>
        <taxon>Boraginoideae</taxon>
        <taxon>Lithospermeae</taxon>
        <taxon>Lithospermum</taxon>
    </lineage>
</organism>